<dbReference type="PANTHER" id="PTHR37938">
    <property type="entry name" value="BLL0215 PROTEIN"/>
    <property type="match status" value="1"/>
</dbReference>
<gene>
    <name evidence="4" type="ORF">G127AT_09860</name>
</gene>
<dbReference type="Pfam" id="PF03703">
    <property type="entry name" value="bPH_2"/>
    <property type="match status" value="1"/>
</dbReference>
<proteinExistence type="predicted"/>
<dbReference type="RefSeq" id="WP_210896443.1">
    <property type="nucleotide sequence ID" value="NZ_CP071696.1"/>
</dbReference>
<dbReference type="KEGG" id="aarc:G127AT_09860"/>
<sequence>MSIFASRVERHLIADEGEVIVDEVVKHWMAGVRPILELVLAVALLIASIWVWSTPWPWLSWLPWIAAGLLVVHGVWRLLDVRLDRFVITNLRVFRVNGILTRRIATMPISRILDISVRKPLGGRIFGYGHFVFESAAQDQGLKEIRYVGDPDERGLTIQRVIQRSGLRGSVPRPPGDPQAPWTGPAAGAGLDAGRAPRRPRWPATAVDERTPTTEPIELNGWPFRQG</sequence>
<dbReference type="EMBL" id="CP071696">
    <property type="protein sequence ID" value="QTX03645.1"/>
    <property type="molecule type" value="Genomic_DNA"/>
</dbReference>
<name>A0A975FJH2_9MICO</name>
<feature type="region of interest" description="Disordered" evidence="1">
    <location>
        <begin position="167"/>
        <end position="227"/>
    </location>
</feature>
<keyword evidence="2" id="KW-0812">Transmembrane</keyword>
<feature type="transmembrane region" description="Helical" evidence="2">
    <location>
        <begin position="58"/>
        <end position="79"/>
    </location>
</feature>
<dbReference type="Proteomes" id="UP000671914">
    <property type="component" value="Chromosome"/>
</dbReference>
<evidence type="ECO:0000313" key="4">
    <source>
        <dbReference type="EMBL" id="QTX03645.1"/>
    </source>
</evidence>
<protein>
    <submittedName>
        <fullName evidence="4">PH domain-containing protein</fullName>
    </submittedName>
</protein>
<dbReference type="PANTHER" id="PTHR37938:SF1">
    <property type="entry name" value="BLL0215 PROTEIN"/>
    <property type="match status" value="1"/>
</dbReference>
<dbReference type="AlphaFoldDB" id="A0A975FJH2"/>
<dbReference type="InterPro" id="IPR005182">
    <property type="entry name" value="YdbS-like_PH"/>
</dbReference>
<keyword evidence="2" id="KW-1133">Transmembrane helix</keyword>
<feature type="domain" description="YdbS-like PH" evidence="3">
    <location>
        <begin position="85"/>
        <end position="149"/>
    </location>
</feature>
<reference evidence="4" key="1">
    <citation type="submission" date="2021-03" db="EMBL/GenBank/DDBJ databases">
        <title>Agromyces archimandritus sp. nov., isolated from the cockroach Archimandrita tessellata.</title>
        <authorList>
            <person name="Guzman J."/>
            <person name="Ortuzar M."/>
            <person name="Poehlein A."/>
            <person name="Daniel R."/>
            <person name="Trujillo M."/>
            <person name="Vilcinskas A."/>
        </authorList>
    </citation>
    <scope>NUCLEOTIDE SEQUENCE</scope>
    <source>
        <strain evidence="4">G127AT</strain>
    </source>
</reference>
<evidence type="ECO:0000256" key="2">
    <source>
        <dbReference type="SAM" id="Phobius"/>
    </source>
</evidence>
<evidence type="ECO:0000256" key="1">
    <source>
        <dbReference type="SAM" id="MobiDB-lite"/>
    </source>
</evidence>
<organism evidence="4 5">
    <name type="scientific">Agromyces archimandritae</name>
    <dbReference type="NCBI Taxonomy" id="2781962"/>
    <lineage>
        <taxon>Bacteria</taxon>
        <taxon>Bacillati</taxon>
        <taxon>Actinomycetota</taxon>
        <taxon>Actinomycetes</taxon>
        <taxon>Micrococcales</taxon>
        <taxon>Microbacteriaceae</taxon>
        <taxon>Agromyces</taxon>
    </lineage>
</organism>
<feature type="transmembrane region" description="Helical" evidence="2">
    <location>
        <begin position="35"/>
        <end position="52"/>
    </location>
</feature>
<keyword evidence="2" id="KW-0472">Membrane</keyword>
<accession>A0A975FJH2</accession>
<evidence type="ECO:0000313" key="5">
    <source>
        <dbReference type="Proteomes" id="UP000671914"/>
    </source>
</evidence>
<evidence type="ECO:0000259" key="3">
    <source>
        <dbReference type="Pfam" id="PF03703"/>
    </source>
</evidence>
<keyword evidence="5" id="KW-1185">Reference proteome</keyword>